<dbReference type="PROSITE" id="PS50082">
    <property type="entry name" value="WD_REPEATS_2"/>
    <property type="match status" value="5"/>
</dbReference>
<feature type="compositionally biased region" description="Low complexity" evidence="4">
    <location>
        <begin position="95"/>
        <end position="108"/>
    </location>
</feature>
<dbReference type="GeneID" id="25902952"/>
<protein>
    <submittedName>
        <fullName evidence="5">Uncharacterized protein</fullName>
    </submittedName>
</protein>
<feature type="region of interest" description="Disordered" evidence="4">
    <location>
        <begin position="82"/>
        <end position="109"/>
    </location>
</feature>
<dbReference type="eggNOG" id="KOG0642">
    <property type="taxonomic scope" value="Eukaryota"/>
</dbReference>
<dbReference type="SMART" id="SM00320">
    <property type="entry name" value="WD40"/>
    <property type="match status" value="6"/>
</dbReference>
<dbReference type="RefSeq" id="XP_014159258.1">
    <property type="nucleotide sequence ID" value="XM_014303783.1"/>
</dbReference>
<dbReference type="Pfam" id="PF00400">
    <property type="entry name" value="WD40"/>
    <property type="match status" value="5"/>
</dbReference>
<dbReference type="InterPro" id="IPR001680">
    <property type="entry name" value="WD40_rpt"/>
</dbReference>
<evidence type="ECO:0000256" key="2">
    <source>
        <dbReference type="ARBA" id="ARBA00022737"/>
    </source>
</evidence>
<feature type="repeat" description="WD" evidence="3">
    <location>
        <begin position="624"/>
        <end position="657"/>
    </location>
</feature>
<dbReference type="CDD" id="cd00200">
    <property type="entry name" value="WD40"/>
    <property type="match status" value="1"/>
</dbReference>
<dbReference type="InterPro" id="IPR020472">
    <property type="entry name" value="WD40_PAC1"/>
</dbReference>
<dbReference type="InterPro" id="IPR036322">
    <property type="entry name" value="WD40_repeat_dom_sf"/>
</dbReference>
<feature type="repeat" description="WD" evidence="3">
    <location>
        <begin position="380"/>
        <end position="413"/>
    </location>
</feature>
<dbReference type="OrthoDB" id="727118at2759"/>
<sequence length="657" mass="72761">MLEHALRRQWRMTCGSSAGMIKERVGGKSGEGEPASRDVAGVTYGEVRAMDELAHPVRDVIHENGDETCDIGQGLEGGEVHHGFHTSIPETSQHNANTQSTSKTNTNQHNGQIPKDLMNHATTRPVLPSVETRSAARTKRESTRKFLQSYLLEMQVSESFVESRVAHLKQIYDQRVNNERTRSHGDVNSASNVTQLSSPQTDNAHTTKALDQDNFVDNRLVTTTGERKMGFEEENNDHATGADQSFVRDVNSEEMAKINRVMHKGDKAHQHALGSPYQRHATGPNSHRGSSDLEQLNNLSLSDDDLDALMPDTSGARDNKPKKWLPKYALYGHTDMAHCILFHTSDPVAFTGSADNTIKLWMLSRRSSPVGDKEPALLTYTGHSGAVCSLAMTLKRKLLFSASRDTTVRVWTIPELPCPPNAPNESPKCLYEFKQHGAPVSCVVVHPTKDLIASVSSDGACYVWKYSQDRLESSTDIYTPVLCRRGGDAKGAAIVVSFMNTSPRNVVVAYADGDIIIYDTQTGEEVLACKYDSEDEEKRGKPTHAVCHHTKALLIASYDDGRLFFFDTITGRQVNTHMAHPECVTHIAIDPTGLYYMTSSRDRSLRLWDMEAGRCVQEIATTHRQKDEESVLTVEWHPVRNFVASGGADGAIKVYTS</sequence>
<dbReference type="PANTHER" id="PTHR15653:SF0">
    <property type="entry name" value="CONNECTOR OF KINASE TO AP-1, ISOFORM E"/>
    <property type="match status" value="1"/>
</dbReference>
<feature type="region of interest" description="Disordered" evidence="4">
    <location>
        <begin position="179"/>
        <end position="205"/>
    </location>
</feature>
<dbReference type="STRING" id="667725.A0A0L0G900"/>
<feature type="repeat" description="WD" evidence="3">
    <location>
        <begin position="433"/>
        <end position="474"/>
    </location>
</feature>
<reference evidence="5 6" key="1">
    <citation type="submission" date="2011-02" db="EMBL/GenBank/DDBJ databases">
        <title>The Genome Sequence of Sphaeroforma arctica JP610.</title>
        <authorList>
            <consortium name="The Broad Institute Genome Sequencing Platform"/>
            <person name="Russ C."/>
            <person name="Cuomo C."/>
            <person name="Young S.K."/>
            <person name="Zeng Q."/>
            <person name="Gargeya S."/>
            <person name="Alvarado L."/>
            <person name="Berlin A."/>
            <person name="Chapman S.B."/>
            <person name="Chen Z."/>
            <person name="Freedman E."/>
            <person name="Gellesch M."/>
            <person name="Goldberg J."/>
            <person name="Griggs A."/>
            <person name="Gujja S."/>
            <person name="Heilman E."/>
            <person name="Heiman D."/>
            <person name="Howarth C."/>
            <person name="Mehta T."/>
            <person name="Neiman D."/>
            <person name="Pearson M."/>
            <person name="Roberts A."/>
            <person name="Saif S."/>
            <person name="Shea T."/>
            <person name="Shenoy N."/>
            <person name="Sisk P."/>
            <person name="Stolte C."/>
            <person name="Sykes S."/>
            <person name="White J."/>
            <person name="Yandava C."/>
            <person name="Burger G."/>
            <person name="Gray M.W."/>
            <person name="Holland P.W.H."/>
            <person name="King N."/>
            <person name="Lang F.B.F."/>
            <person name="Roger A.J."/>
            <person name="Ruiz-Trillo I."/>
            <person name="Haas B."/>
            <person name="Nusbaum C."/>
            <person name="Birren B."/>
        </authorList>
    </citation>
    <scope>NUCLEOTIDE SEQUENCE [LARGE SCALE GENOMIC DNA]</scope>
    <source>
        <strain evidence="5 6">JP610</strain>
    </source>
</reference>
<dbReference type="InterPro" id="IPR015943">
    <property type="entry name" value="WD40/YVTN_repeat-like_dom_sf"/>
</dbReference>
<proteinExistence type="predicted"/>
<evidence type="ECO:0000313" key="5">
    <source>
        <dbReference type="EMBL" id="KNC85356.1"/>
    </source>
</evidence>
<feature type="repeat" description="WD" evidence="3">
    <location>
        <begin position="330"/>
        <end position="361"/>
    </location>
</feature>
<accession>A0A0L0G900</accession>
<organism evidence="5 6">
    <name type="scientific">Sphaeroforma arctica JP610</name>
    <dbReference type="NCBI Taxonomy" id="667725"/>
    <lineage>
        <taxon>Eukaryota</taxon>
        <taxon>Ichthyosporea</taxon>
        <taxon>Ichthyophonida</taxon>
        <taxon>Sphaeroforma</taxon>
    </lineage>
</organism>
<dbReference type="Proteomes" id="UP000054560">
    <property type="component" value="Unassembled WGS sequence"/>
</dbReference>
<evidence type="ECO:0000313" key="6">
    <source>
        <dbReference type="Proteomes" id="UP000054560"/>
    </source>
</evidence>
<evidence type="ECO:0000256" key="4">
    <source>
        <dbReference type="SAM" id="MobiDB-lite"/>
    </source>
</evidence>
<dbReference type="PANTHER" id="PTHR15653">
    <property type="entry name" value="STRIATIN"/>
    <property type="match status" value="1"/>
</dbReference>
<dbReference type="Gene3D" id="2.130.10.10">
    <property type="entry name" value="YVTN repeat-like/Quinoprotein amine dehydrogenase"/>
    <property type="match status" value="2"/>
</dbReference>
<name>A0A0L0G900_9EUKA</name>
<keyword evidence="6" id="KW-1185">Reference proteome</keyword>
<dbReference type="AlphaFoldDB" id="A0A0L0G900"/>
<keyword evidence="1 3" id="KW-0853">WD repeat</keyword>
<feature type="compositionally biased region" description="Polar residues" evidence="4">
    <location>
        <begin position="186"/>
        <end position="205"/>
    </location>
</feature>
<dbReference type="PRINTS" id="PR00320">
    <property type="entry name" value="GPROTEINBRPT"/>
</dbReference>
<keyword evidence="2" id="KW-0677">Repeat</keyword>
<feature type="repeat" description="WD" evidence="3">
    <location>
        <begin position="577"/>
        <end position="618"/>
    </location>
</feature>
<dbReference type="InterPro" id="IPR051488">
    <property type="entry name" value="WD_repeat_striatin"/>
</dbReference>
<evidence type="ECO:0000256" key="1">
    <source>
        <dbReference type="ARBA" id="ARBA00022574"/>
    </source>
</evidence>
<dbReference type="EMBL" id="KQ241706">
    <property type="protein sequence ID" value="KNC85356.1"/>
    <property type="molecule type" value="Genomic_DNA"/>
</dbReference>
<dbReference type="SUPFAM" id="SSF50978">
    <property type="entry name" value="WD40 repeat-like"/>
    <property type="match status" value="1"/>
</dbReference>
<dbReference type="PROSITE" id="PS50294">
    <property type="entry name" value="WD_REPEATS_REGION"/>
    <property type="match status" value="4"/>
</dbReference>
<evidence type="ECO:0000256" key="3">
    <source>
        <dbReference type="PROSITE-ProRule" id="PRU00221"/>
    </source>
</evidence>
<gene>
    <name evidence="5" type="ORF">SARC_02448</name>
</gene>